<sequence>MTRIYVQSRGISQDYQWNETNFDNNTQKQKTVDYPPLVKNFKDLLDSRTPSLLLARCENKLLLLVADIPSQRRDYMSRIIRNSVAWIGEEQDEQILRALAVRGLQSLLGEDYSFQEEINNAVKSDREKGFTIEINGLEVNNLAQEIQVKSESSLPSEIAKRKIAKIGDKRINELINELKEHKLPQHNGALVVVTGNKAQSALEEASVWRGVSKLVNSEDWIEVQPELEEASVWKGVSKLVKSEDWIEIASSLKKKLGKTLKIQLLNTSRLEIILLISVLGIAAIIILSRILENSSPNISGIPPNTVAVNTAYNFIPIAEDKDGDTLEFSIENQPNWLSFDEKTGKLSGTPTEDDIVTTPNIVITVSDGKKKDSLDSFSIAVKTTPVINGAPPTIVTVGTPYIFTPIAEDKDGDTLEFSIENQPKWLTFNQGTGKLSGTPNNNDIGTAPNIVISVSDGNKTDILDNFSITVNPETRPTISGAPPTIVTVGTPYIFTPIAEYPNGDTLEFSIENPPKWLNFDKKTGKLSGTPTEDDIGTTPNIIISVSDGNKTDSLDSFSIAVKTTPVISGAPPTIVTVGTPYIFTPIAEDKDGDTLEFSIENQPKWLTFNQGTGKLSGTPNNNDIGTAPNIVISVSDGNKTDILDNFSITVNPETRPTISGAPPTIVTVGTPYIFTPIAEDPNGDTLEFSIENPPKWLDFNETTGKLSGTPTEDDISTTPNIVIRVSDGKETISLPPFTVTVNP</sequence>
<reference evidence="3 4" key="1">
    <citation type="journal article" date="2018" name="ACS Chem. Biol.">
        <title>Ketoreductase domain dysfunction expands chemodiversity: malyngamide biosynthesis in the cyanobacterium Okeania hirsuta.</title>
        <authorList>
            <person name="Moss N.A."/>
            <person name="Leao T."/>
            <person name="Rankin M."/>
            <person name="McCullough T.M."/>
            <person name="Qu P."/>
            <person name="Korobeynikov A."/>
            <person name="Smith J.L."/>
            <person name="Gerwick L."/>
            <person name="Gerwick W.H."/>
        </authorList>
    </citation>
    <scope>NUCLEOTIDE SEQUENCE [LARGE SCALE GENOMIC DNA]</scope>
    <source>
        <strain evidence="3 4">PAB10Feb10-1</strain>
    </source>
</reference>
<comment type="caution">
    <text evidence="3">The sequence shown here is derived from an EMBL/GenBank/DDBJ whole genome shotgun (WGS) entry which is preliminary data.</text>
</comment>
<evidence type="ECO:0000259" key="2">
    <source>
        <dbReference type="SMART" id="SM00736"/>
    </source>
</evidence>
<gene>
    <name evidence="3" type="ORF">D5R40_11540</name>
</gene>
<keyword evidence="1" id="KW-0812">Transmembrane</keyword>
<feature type="domain" description="Dystroglycan-type cadherin-like" evidence="2">
    <location>
        <begin position="401"/>
        <end position="477"/>
    </location>
</feature>
<feature type="domain" description="Dystroglycan-type cadherin-like" evidence="2">
    <location>
        <begin position="565"/>
        <end position="657"/>
    </location>
</feature>
<dbReference type="Proteomes" id="UP000269154">
    <property type="component" value="Unassembled WGS sequence"/>
</dbReference>
<dbReference type="OrthoDB" id="457367at2"/>
<dbReference type="Pfam" id="PF05345">
    <property type="entry name" value="He_PIG"/>
    <property type="match status" value="5"/>
</dbReference>
<accession>A0A3N6PW39</accession>
<dbReference type="InterPro" id="IPR006644">
    <property type="entry name" value="Cadg"/>
</dbReference>
<dbReference type="InterPro" id="IPR015919">
    <property type="entry name" value="Cadherin-like_sf"/>
</dbReference>
<organism evidence="3 4">
    <name type="scientific">Okeania hirsuta</name>
    <dbReference type="NCBI Taxonomy" id="1458930"/>
    <lineage>
        <taxon>Bacteria</taxon>
        <taxon>Bacillati</taxon>
        <taxon>Cyanobacteriota</taxon>
        <taxon>Cyanophyceae</taxon>
        <taxon>Oscillatoriophycideae</taxon>
        <taxon>Oscillatoriales</taxon>
        <taxon>Microcoleaceae</taxon>
        <taxon>Okeania</taxon>
    </lineage>
</organism>
<dbReference type="SUPFAM" id="SSF49313">
    <property type="entry name" value="Cadherin-like"/>
    <property type="match status" value="5"/>
</dbReference>
<keyword evidence="1" id="KW-1133">Transmembrane helix</keyword>
<dbReference type="InterPro" id="IPR013783">
    <property type="entry name" value="Ig-like_fold"/>
</dbReference>
<keyword evidence="4" id="KW-1185">Reference proteome</keyword>
<proteinExistence type="predicted"/>
<evidence type="ECO:0000313" key="4">
    <source>
        <dbReference type="Proteomes" id="UP000269154"/>
    </source>
</evidence>
<dbReference type="GO" id="GO:0016020">
    <property type="term" value="C:membrane"/>
    <property type="evidence" value="ECO:0007669"/>
    <property type="project" value="InterPro"/>
</dbReference>
<dbReference type="RefSeq" id="WP_124154669.1">
    <property type="nucleotide sequence ID" value="NZ_CAWOLW010000468.1"/>
</dbReference>
<feature type="domain" description="Dystroglycan-type cadherin-like" evidence="2">
    <location>
        <begin position="296"/>
        <end position="388"/>
    </location>
</feature>
<dbReference type="GO" id="GO:0005509">
    <property type="term" value="F:calcium ion binding"/>
    <property type="evidence" value="ECO:0007669"/>
    <property type="project" value="InterPro"/>
</dbReference>
<name>A0A3N6PW39_9CYAN</name>
<protein>
    <recommendedName>
        <fullName evidence="2">Dystroglycan-type cadherin-like domain-containing protein</fullName>
    </recommendedName>
</protein>
<dbReference type="EMBL" id="RCBY01000052">
    <property type="protein sequence ID" value="RQH44550.1"/>
    <property type="molecule type" value="Genomic_DNA"/>
</dbReference>
<dbReference type="AlphaFoldDB" id="A0A3N6PW39"/>
<keyword evidence="1" id="KW-0472">Membrane</keyword>
<feature type="transmembrane region" description="Helical" evidence="1">
    <location>
        <begin position="272"/>
        <end position="291"/>
    </location>
</feature>
<evidence type="ECO:0000313" key="3">
    <source>
        <dbReference type="EMBL" id="RQH44550.1"/>
    </source>
</evidence>
<evidence type="ECO:0000256" key="1">
    <source>
        <dbReference type="SAM" id="Phobius"/>
    </source>
</evidence>
<dbReference type="Gene3D" id="2.60.40.10">
    <property type="entry name" value="Immunoglobulins"/>
    <property type="match status" value="5"/>
</dbReference>
<dbReference type="SMART" id="SM00736">
    <property type="entry name" value="CADG"/>
    <property type="match status" value="3"/>
</dbReference>